<feature type="region of interest" description="Disordered" evidence="3">
    <location>
        <begin position="168"/>
        <end position="189"/>
    </location>
</feature>
<dbReference type="PROSITE" id="PS50103">
    <property type="entry name" value="ZF_C3H1"/>
    <property type="match status" value="1"/>
</dbReference>
<dbReference type="AlphaFoldDB" id="A0A6A5XM28"/>
<organism evidence="5 6">
    <name type="scientific">Aaosphaeria arxii CBS 175.79</name>
    <dbReference type="NCBI Taxonomy" id="1450172"/>
    <lineage>
        <taxon>Eukaryota</taxon>
        <taxon>Fungi</taxon>
        <taxon>Dikarya</taxon>
        <taxon>Ascomycota</taxon>
        <taxon>Pezizomycotina</taxon>
        <taxon>Dothideomycetes</taxon>
        <taxon>Pleosporomycetidae</taxon>
        <taxon>Pleosporales</taxon>
        <taxon>Pleosporales incertae sedis</taxon>
        <taxon>Aaosphaeria</taxon>
    </lineage>
</organism>
<dbReference type="EMBL" id="ML978071">
    <property type="protein sequence ID" value="KAF2013929.1"/>
    <property type="molecule type" value="Genomic_DNA"/>
</dbReference>
<feature type="coiled-coil region" evidence="2">
    <location>
        <begin position="377"/>
        <end position="408"/>
    </location>
</feature>
<dbReference type="GO" id="GO:0008270">
    <property type="term" value="F:zinc ion binding"/>
    <property type="evidence" value="ECO:0007669"/>
    <property type="project" value="UniProtKB-KW"/>
</dbReference>
<evidence type="ECO:0000256" key="1">
    <source>
        <dbReference type="PROSITE-ProRule" id="PRU00723"/>
    </source>
</evidence>
<dbReference type="CDD" id="cd06503">
    <property type="entry name" value="ATP-synt_Fo_b"/>
    <property type="match status" value="1"/>
</dbReference>
<evidence type="ECO:0000256" key="3">
    <source>
        <dbReference type="SAM" id="MobiDB-lite"/>
    </source>
</evidence>
<protein>
    <recommendedName>
        <fullName evidence="4">C3H1-type domain-containing protein</fullName>
    </recommendedName>
</protein>
<proteinExistence type="predicted"/>
<gene>
    <name evidence="5" type="ORF">BU24DRAFT_452723</name>
</gene>
<sequence length="492" mass="54828">MASSTENKVVDGGKTPSFRKAADAHFDSLVDLMRKKEAYPMQQRIPHVPVNGANRVKSNNGVNGSNGANGANSVNGVDRDIGANRFSVVKEVKGANGVNGVNGICTKSRFSLDRADNLRQDDIEHLPQSEVSLIMLDDLLHVETRPNHSPIQNTSATEDLAILAAGPRDRLPSDQSFDHASTDQDDSNSLKRMEVNILGMVSQMLRPKPIDEPLRGVTNPGFYNLARHAPQDQTVVKRNTELSEVNGFGHKDAIMDIGKDMERLESKSRSPNGVEAVNGLTVVNARARLEQTQINMDTQTERVKNLLDTLKSREKLYKEMEEKLKDTENKVKEAKTEAGYLKAQLREAQKTDTPSALDKFATFEAQIKQKNSEIGRLREAQRKADKVLQNKQAQIEKTSNELTALRGAAHLVAPSSKKQLPRGVFSCIECFVHNADCDLKAICSNCREEGKKCLRWRCSLVHRFGQCPEGHMCPMKHDPEGWLYAQKDRPQW</sequence>
<feature type="zinc finger region" description="C3H1-type" evidence="1">
    <location>
        <begin position="447"/>
        <end position="480"/>
    </location>
</feature>
<dbReference type="InterPro" id="IPR000571">
    <property type="entry name" value="Znf_CCCH"/>
</dbReference>
<evidence type="ECO:0000259" key="4">
    <source>
        <dbReference type="PROSITE" id="PS50103"/>
    </source>
</evidence>
<dbReference type="OrthoDB" id="3777260at2759"/>
<feature type="domain" description="C3H1-type" evidence="4">
    <location>
        <begin position="447"/>
        <end position="480"/>
    </location>
</feature>
<keyword evidence="6" id="KW-1185">Reference proteome</keyword>
<feature type="compositionally biased region" description="Low complexity" evidence="3">
    <location>
        <begin position="58"/>
        <end position="73"/>
    </location>
</feature>
<evidence type="ECO:0000256" key="2">
    <source>
        <dbReference type="SAM" id="Coils"/>
    </source>
</evidence>
<evidence type="ECO:0000313" key="5">
    <source>
        <dbReference type="EMBL" id="KAF2013929.1"/>
    </source>
</evidence>
<dbReference type="Proteomes" id="UP000799778">
    <property type="component" value="Unassembled WGS sequence"/>
</dbReference>
<keyword evidence="1" id="KW-0863">Zinc-finger</keyword>
<keyword evidence="2" id="KW-0175">Coiled coil</keyword>
<name>A0A6A5XM28_9PLEO</name>
<keyword evidence="1" id="KW-0862">Zinc</keyword>
<evidence type="ECO:0000313" key="6">
    <source>
        <dbReference type="Proteomes" id="UP000799778"/>
    </source>
</evidence>
<dbReference type="RefSeq" id="XP_033382268.1">
    <property type="nucleotide sequence ID" value="XM_033531208.1"/>
</dbReference>
<dbReference type="GeneID" id="54288605"/>
<feature type="region of interest" description="Disordered" evidence="3">
    <location>
        <begin position="51"/>
        <end position="73"/>
    </location>
</feature>
<keyword evidence="1" id="KW-0479">Metal-binding</keyword>
<accession>A0A6A5XM28</accession>
<feature type="coiled-coil region" evidence="2">
    <location>
        <begin position="282"/>
        <end position="351"/>
    </location>
</feature>
<reference evidence="5" key="1">
    <citation type="journal article" date="2020" name="Stud. Mycol.">
        <title>101 Dothideomycetes genomes: a test case for predicting lifestyles and emergence of pathogens.</title>
        <authorList>
            <person name="Haridas S."/>
            <person name="Albert R."/>
            <person name="Binder M."/>
            <person name="Bloem J."/>
            <person name="Labutti K."/>
            <person name="Salamov A."/>
            <person name="Andreopoulos B."/>
            <person name="Baker S."/>
            <person name="Barry K."/>
            <person name="Bills G."/>
            <person name="Bluhm B."/>
            <person name="Cannon C."/>
            <person name="Castanera R."/>
            <person name="Culley D."/>
            <person name="Daum C."/>
            <person name="Ezra D."/>
            <person name="Gonzalez J."/>
            <person name="Henrissat B."/>
            <person name="Kuo A."/>
            <person name="Liang C."/>
            <person name="Lipzen A."/>
            <person name="Lutzoni F."/>
            <person name="Magnuson J."/>
            <person name="Mondo S."/>
            <person name="Nolan M."/>
            <person name="Ohm R."/>
            <person name="Pangilinan J."/>
            <person name="Park H.-J."/>
            <person name="Ramirez L."/>
            <person name="Alfaro M."/>
            <person name="Sun H."/>
            <person name="Tritt A."/>
            <person name="Yoshinaga Y."/>
            <person name="Zwiers L.-H."/>
            <person name="Turgeon B."/>
            <person name="Goodwin S."/>
            <person name="Spatafora J."/>
            <person name="Crous P."/>
            <person name="Grigoriev I."/>
        </authorList>
    </citation>
    <scope>NUCLEOTIDE SEQUENCE</scope>
    <source>
        <strain evidence="5">CBS 175.79</strain>
    </source>
</reference>